<keyword evidence="5 9" id="KW-0175">Coiled coil</keyword>
<dbReference type="GO" id="GO:0042802">
    <property type="term" value="F:identical protein binding"/>
    <property type="evidence" value="ECO:0007669"/>
    <property type="project" value="Ensembl"/>
</dbReference>
<evidence type="ECO:0000256" key="7">
    <source>
        <dbReference type="ARBA" id="ARBA00041218"/>
    </source>
</evidence>
<evidence type="ECO:0000256" key="8">
    <source>
        <dbReference type="ARBA" id="ARBA00042578"/>
    </source>
</evidence>
<evidence type="ECO:0000256" key="5">
    <source>
        <dbReference type="ARBA" id="ARBA00023054"/>
    </source>
</evidence>
<evidence type="ECO:0000256" key="6">
    <source>
        <dbReference type="ARBA" id="ARBA00023212"/>
    </source>
</evidence>
<proteinExistence type="inferred from homology"/>
<reference evidence="13" key="3">
    <citation type="submission" date="2025-09" db="UniProtKB">
        <authorList>
            <consortium name="Ensembl"/>
        </authorList>
    </citation>
    <scope>IDENTIFICATION</scope>
</reference>
<dbReference type="GO" id="GO:0005813">
    <property type="term" value="C:centrosome"/>
    <property type="evidence" value="ECO:0007669"/>
    <property type="project" value="UniProtKB-SubCell"/>
</dbReference>
<organism evidence="13 14">
    <name type="scientific">Podarcis muralis</name>
    <name type="common">Wall lizard</name>
    <name type="synonym">Lacerta muralis</name>
    <dbReference type="NCBI Taxonomy" id="64176"/>
    <lineage>
        <taxon>Eukaryota</taxon>
        <taxon>Metazoa</taxon>
        <taxon>Chordata</taxon>
        <taxon>Craniata</taxon>
        <taxon>Vertebrata</taxon>
        <taxon>Euteleostomi</taxon>
        <taxon>Lepidosauria</taxon>
        <taxon>Squamata</taxon>
        <taxon>Bifurcata</taxon>
        <taxon>Unidentata</taxon>
        <taxon>Episquamata</taxon>
        <taxon>Laterata</taxon>
        <taxon>Lacertibaenia</taxon>
        <taxon>Lacertidae</taxon>
        <taxon>Podarcis</taxon>
    </lineage>
</organism>
<evidence type="ECO:0000256" key="1">
    <source>
        <dbReference type="ARBA" id="ARBA00004300"/>
    </source>
</evidence>
<dbReference type="AlphaFoldDB" id="A0A670HYM5"/>
<accession>A0A670HYM5</accession>
<keyword evidence="4" id="KW-0493">Microtubule</keyword>
<keyword evidence="14" id="KW-1185">Reference proteome</keyword>
<feature type="compositionally biased region" description="Basic residues" evidence="10">
    <location>
        <begin position="256"/>
        <end position="268"/>
    </location>
</feature>
<evidence type="ECO:0000313" key="14">
    <source>
        <dbReference type="Proteomes" id="UP000472272"/>
    </source>
</evidence>
<evidence type="ECO:0000256" key="9">
    <source>
        <dbReference type="SAM" id="Coils"/>
    </source>
</evidence>
<dbReference type="GO" id="GO:0005874">
    <property type="term" value="C:microtubule"/>
    <property type="evidence" value="ECO:0007669"/>
    <property type="project" value="UniProtKB-KW"/>
</dbReference>
<dbReference type="OMA" id="LQTMQHY"/>
<sequence length="484" mass="54784">MTFLSRQVSGPLESRPPIMESLDSESKNSYIGSFLQPPGNIYSAFANVRSKEATAMAKDTPAPNNQALVAALKTLQEKIRRLELERSQAEENLNCLSREAAQYKKAFQHDANEKDITHQGMMEEKKDVSMQLRAAQSRCSLLEKQLDYMRKMMVNAELEKKLVLEQQMQLQKEKDQNQLELCAKLDKLEILEKECWRLTSTQKTAEDKIRHLEQKLLEEQHQRKLIQDKAAQLQTGLEMNRILMCSLSPQKEANKKSRKKKAVKKPSGLRKACGSQPYLPAGTLPFVAGKSASSSHSVVANVQSVLHMMKYRSQSAASQRPEGGEKRTGTSRPSSCSTSSSATEHLSDLLLIMQDELGQMNFEHQELLKQIQETQNQEVREDLERELDCLVKQMESKGEQLSKLRKHQENVYRLRQKARKLKQKAANSASRPNRLKGAKETAASSRASVNSACPMNKSTSSLQLLKSAQKFQSVLKKDDIVWEP</sequence>
<feature type="domain" description="Cep57 centrosome microtubule-binding" evidence="11">
    <location>
        <begin position="337"/>
        <end position="407"/>
    </location>
</feature>
<feature type="compositionally biased region" description="Low complexity" evidence="10">
    <location>
        <begin position="330"/>
        <end position="342"/>
    </location>
</feature>
<dbReference type="Ensembl" id="ENSPMRT00000004588.1">
    <property type="protein sequence ID" value="ENSPMRP00000004295.1"/>
    <property type="gene ID" value="ENSPMRG00000002944.1"/>
</dbReference>
<dbReference type="GeneTree" id="ENSGT00530000063695"/>
<keyword evidence="3" id="KW-0963">Cytoplasm</keyword>
<dbReference type="Gene3D" id="1.20.58.90">
    <property type="match status" value="1"/>
</dbReference>
<comment type="similarity">
    <text evidence="2">Belongs to the translokin family.</text>
</comment>
<dbReference type="Pfam" id="PF14073">
    <property type="entry name" value="Cep57_CLD"/>
    <property type="match status" value="1"/>
</dbReference>
<feature type="region of interest" description="Disordered" evidence="10">
    <location>
        <begin position="421"/>
        <end position="455"/>
    </location>
</feature>
<feature type="region of interest" description="Disordered" evidence="10">
    <location>
        <begin position="1"/>
        <end position="20"/>
    </location>
</feature>
<feature type="coiled-coil region" evidence="9">
    <location>
        <begin position="65"/>
        <end position="173"/>
    </location>
</feature>
<feature type="coiled-coil region" evidence="9">
    <location>
        <begin position="202"/>
        <end position="229"/>
    </location>
</feature>
<reference evidence="13 14" key="1">
    <citation type="journal article" date="2019" name="Proc. Natl. Acad. Sci. U.S.A.">
        <title>Regulatory changes in pterin and carotenoid genes underlie balanced color polymorphisms in the wall lizard.</title>
        <authorList>
            <person name="Andrade P."/>
            <person name="Pinho C."/>
            <person name="Perez I de Lanuza G."/>
            <person name="Afonso S."/>
            <person name="Brejcha J."/>
            <person name="Rubin C.J."/>
            <person name="Wallerman O."/>
            <person name="Pereira P."/>
            <person name="Sabatino S.J."/>
            <person name="Bellati A."/>
            <person name="Pellitteri-Rosa D."/>
            <person name="Bosakova Z."/>
            <person name="Bunikis I."/>
            <person name="Carretero M.A."/>
            <person name="Feiner N."/>
            <person name="Marsik P."/>
            <person name="Pauperio F."/>
            <person name="Salvi D."/>
            <person name="Soler L."/>
            <person name="While G.M."/>
            <person name="Uller T."/>
            <person name="Font E."/>
            <person name="Andersson L."/>
            <person name="Carneiro M."/>
        </authorList>
    </citation>
    <scope>NUCLEOTIDE SEQUENCE</scope>
</reference>
<dbReference type="PANTHER" id="PTHR19336">
    <property type="entry name" value="UNCHARACTERIZED DUF1167"/>
    <property type="match status" value="1"/>
</dbReference>
<comment type="subcellular location">
    <subcellularLocation>
        <location evidence="1">Cytoplasm</location>
        <location evidence="1">Cytoskeleton</location>
        <location evidence="1">Microtubule organizing center</location>
        <location evidence="1">Centrosome</location>
    </subcellularLocation>
</comment>
<name>A0A670HYM5_PODMU</name>
<evidence type="ECO:0000313" key="13">
    <source>
        <dbReference type="Ensembl" id="ENSPMRP00000004295.1"/>
    </source>
</evidence>
<evidence type="ECO:0000256" key="10">
    <source>
        <dbReference type="SAM" id="MobiDB-lite"/>
    </source>
</evidence>
<evidence type="ECO:0000259" key="11">
    <source>
        <dbReference type="Pfam" id="PF06657"/>
    </source>
</evidence>
<evidence type="ECO:0000259" key="12">
    <source>
        <dbReference type="Pfam" id="PF14073"/>
    </source>
</evidence>
<feature type="domain" description="Cep57 centrosome localisation" evidence="12">
    <location>
        <begin position="67"/>
        <end position="244"/>
    </location>
</feature>
<evidence type="ECO:0000256" key="4">
    <source>
        <dbReference type="ARBA" id="ARBA00022701"/>
    </source>
</evidence>
<feature type="region of interest" description="Disordered" evidence="10">
    <location>
        <begin position="249"/>
        <end position="274"/>
    </location>
</feature>
<evidence type="ECO:0000256" key="3">
    <source>
        <dbReference type="ARBA" id="ARBA00022490"/>
    </source>
</evidence>
<dbReference type="GO" id="GO:0008017">
    <property type="term" value="F:microtubule binding"/>
    <property type="evidence" value="ECO:0007669"/>
    <property type="project" value="InterPro"/>
</dbReference>
<dbReference type="GO" id="GO:0043015">
    <property type="term" value="F:gamma-tubulin binding"/>
    <property type="evidence" value="ECO:0007669"/>
    <property type="project" value="InterPro"/>
</dbReference>
<gene>
    <name evidence="13" type="primary">CEP57L1</name>
</gene>
<dbReference type="InterPro" id="IPR024957">
    <property type="entry name" value="Cep57_MT-bd_dom"/>
</dbReference>
<protein>
    <recommendedName>
        <fullName evidence="7">Centrosomal protein 57kDa-like protein 1</fullName>
    </recommendedName>
    <alternativeName>
        <fullName evidence="8">Cep57-related protein</fullName>
    </alternativeName>
</protein>
<feature type="compositionally biased region" description="Polar residues" evidence="10">
    <location>
        <begin position="442"/>
        <end position="455"/>
    </location>
</feature>
<dbReference type="PANTHER" id="PTHR19336:SF10">
    <property type="entry name" value="CENTROSOMAL PROTEIN CEP57L1"/>
    <property type="match status" value="1"/>
</dbReference>
<dbReference type="Proteomes" id="UP000472272">
    <property type="component" value="Chromosome 3"/>
</dbReference>
<dbReference type="InterPro" id="IPR051756">
    <property type="entry name" value="Centrosomal_MT-associated"/>
</dbReference>
<reference evidence="13" key="2">
    <citation type="submission" date="2025-08" db="UniProtKB">
        <authorList>
            <consortium name="Ensembl"/>
        </authorList>
    </citation>
    <scope>IDENTIFICATION</scope>
</reference>
<dbReference type="Pfam" id="PF06657">
    <property type="entry name" value="Cep57_MT_bd"/>
    <property type="match status" value="1"/>
</dbReference>
<keyword evidence="6" id="KW-0206">Cytoskeleton</keyword>
<evidence type="ECO:0000256" key="2">
    <source>
        <dbReference type="ARBA" id="ARBA00008179"/>
    </source>
</evidence>
<dbReference type="InterPro" id="IPR025913">
    <property type="entry name" value="Cep57_CLD"/>
</dbReference>
<feature type="region of interest" description="Disordered" evidence="10">
    <location>
        <begin position="312"/>
        <end position="342"/>
    </location>
</feature>